<name>A0ABX1VEI7_9PLAN</name>
<gene>
    <name evidence="2" type="ORF">LzC2_24800</name>
</gene>
<feature type="region of interest" description="Disordered" evidence="1">
    <location>
        <begin position="1"/>
        <end position="36"/>
    </location>
</feature>
<organism evidence="2 3">
    <name type="scientific">Alienimonas chondri</name>
    <dbReference type="NCBI Taxonomy" id="2681879"/>
    <lineage>
        <taxon>Bacteria</taxon>
        <taxon>Pseudomonadati</taxon>
        <taxon>Planctomycetota</taxon>
        <taxon>Planctomycetia</taxon>
        <taxon>Planctomycetales</taxon>
        <taxon>Planctomycetaceae</taxon>
        <taxon>Alienimonas</taxon>
    </lineage>
</organism>
<sequence length="105" mass="10981">MSAAATTQPKPSGYHPANGTDRGYAKRAGVPAHARHEGPLARAIEEQTSKLPSDVFLWAAGASMAASATAKVMGSKNTALFIGQWAAPFLILGLYNKLVKLEGSE</sequence>
<feature type="compositionally biased region" description="Polar residues" evidence="1">
    <location>
        <begin position="1"/>
        <end position="10"/>
    </location>
</feature>
<evidence type="ECO:0000313" key="3">
    <source>
        <dbReference type="Proteomes" id="UP000609651"/>
    </source>
</evidence>
<accession>A0ABX1VEI7</accession>
<evidence type="ECO:0000256" key="1">
    <source>
        <dbReference type="SAM" id="MobiDB-lite"/>
    </source>
</evidence>
<dbReference type="Proteomes" id="UP000609651">
    <property type="component" value="Unassembled WGS sequence"/>
</dbReference>
<proteinExistence type="predicted"/>
<reference evidence="2 3" key="1">
    <citation type="journal article" date="2020" name="Syst. Appl. Microbiol.">
        <title>Alienimonas chondri sp. nov., a novel planctomycete isolated from the biofilm of the red alga Chondrus crispus.</title>
        <authorList>
            <person name="Vitorino I."/>
            <person name="Albuquerque L."/>
            <person name="Wiegand S."/>
            <person name="Kallscheuer N."/>
            <person name="da Costa M.S."/>
            <person name="Lobo-da-Cunha A."/>
            <person name="Jogler C."/>
            <person name="Lage O.M."/>
        </authorList>
    </citation>
    <scope>NUCLEOTIDE SEQUENCE [LARGE SCALE GENOMIC DNA]</scope>
    <source>
        <strain evidence="2 3">LzC2</strain>
    </source>
</reference>
<dbReference type="RefSeq" id="WP_206678685.1">
    <property type="nucleotide sequence ID" value="NZ_WTPX01000076.1"/>
</dbReference>
<dbReference type="EMBL" id="WTPX01000076">
    <property type="protein sequence ID" value="NNJ26396.1"/>
    <property type="molecule type" value="Genomic_DNA"/>
</dbReference>
<keyword evidence="3" id="KW-1185">Reference proteome</keyword>
<protein>
    <submittedName>
        <fullName evidence="2">Uncharacterized protein</fullName>
    </submittedName>
</protein>
<comment type="caution">
    <text evidence="2">The sequence shown here is derived from an EMBL/GenBank/DDBJ whole genome shotgun (WGS) entry which is preliminary data.</text>
</comment>
<evidence type="ECO:0000313" key="2">
    <source>
        <dbReference type="EMBL" id="NNJ26396.1"/>
    </source>
</evidence>